<comment type="caution">
    <text evidence="3">The sequence shown here is derived from an EMBL/GenBank/DDBJ whole genome shotgun (WGS) entry which is preliminary data.</text>
</comment>
<evidence type="ECO:0000313" key="3">
    <source>
        <dbReference type="EMBL" id="GIF09508.1"/>
    </source>
</evidence>
<dbReference type="AlphaFoldDB" id="A0A919NE40"/>
<dbReference type="Pfam" id="PF09995">
    <property type="entry name" value="MPAB_Lcp_cat"/>
    <property type="match status" value="1"/>
</dbReference>
<dbReference type="InterPro" id="IPR018713">
    <property type="entry name" value="MPAB/Lcp_cat_dom"/>
</dbReference>
<evidence type="ECO:0000256" key="1">
    <source>
        <dbReference type="SAM" id="MobiDB-lite"/>
    </source>
</evidence>
<dbReference type="Proteomes" id="UP000629619">
    <property type="component" value="Unassembled WGS sequence"/>
</dbReference>
<feature type="region of interest" description="Disordered" evidence="1">
    <location>
        <begin position="260"/>
        <end position="304"/>
    </location>
</feature>
<evidence type="ECO:0000259" key="2">
    <source>
        <dbReference type="Pfam" id="PF09995"/>
    </source>
</evidence>
<dbReference type="EMBL" id="BOMW01000089">
    <property type="protein sequence ID" value="GIF09508.1"/>
    <property type="molecule type" value="Genomic_DNA"/>
</dbReference>
<dbReference type="PANTHER" id="PTHR36124">
    <property type="match status" value="1"/>
</dbReference>
<organism evidence="3 4">
    <name type="scientific">Actinoplanes siamensis</name>
    <dbReference type="NCBI Taxonomy" id="1223317"/>
    <lineage>
        <taxon>Bacteria</taxon>
        <taxon>Bacillati</taxon>
        <taxon>Actinomycetota</taxon>
        <taxon>Actinomycetes</taxon>
        <taxon>Micromonosporales</taxon>
        <taxon>Micromonosporaceae</taxon>
        <taxon>Actinoplanes</taxon>
    </lineage>
</organism>
<proteinExistence type="predicted"/>
<dbReference type="RefSeq" id="WP_203684809.1">
    <property type="nucleotide sequence ID" value="NZ_BOMW01000089.1"/>
</dbReference>
<reference evidence="3" key="1">
    <citation type="submission" date="2021-01" db="EMBL/GenBank/DDBJ databases">
        <title>Whole genome shotgun sequence of Actinoplanes siamensis NBRC 109076.</title>
        <authorList>
            <person name="Komaki H."/>
            <person name="Tamura T."/>
        </authorList>
    </citation>
    <scope>NUCLEOTIDE SEQUENCE</scope>
    <source>
        <strain evidence="3">NBRC 109076</strain>
    </source>
</reference>
<feature type="domain" description="ER-bound oxygenase mpaB/mpaB'/Rubber oxygenase catalytic" evidence="2">
    <location>
        <begin position="51"/>
        <end position="249"/>
    </location>
</feature>
<protein>
    <submittedName>
        <fullName evidence="3">Peptidase</fullName>
    </submittedName>
</protein>
<dbReference type="PANTHER" id="PTHR36124:SF1">
    <property type="entry name" value="ER-BOUND OXYGENASE MPAB_MPAB'_RUBBER OXYGENASE CATALYTIC DOMAIN-CONTAINING PROTEIN"/>
    <property type="match status" value="1"/>
</dbReference>
<sequence>MTARYDNLTRTRALDPERDYLSIYQTMLRYEFPWDMKLGLNLAFNRSFSLPEIAAVHTATGELTERTQKRIDDTGVLMYEMVLNGFDQFRGREALRRINQIHRPYGISNDHYLYVLACLIIIPTRWLDRYAWRRLCCHERRATYLFYRELGQRMAITDIPGSYDEIEAWFDAYDATHLQPNDDAAAIERATRQLMLNRIPPVLAPLGNTLVSAMYDDNLRAATRVATAVWPVRAGLHAGLRTRARILRWFGKPRATPRFSDGIKTKTYPDGYEIGKLGPAPNDAPGRPNPDTVSPDSRDATGSR</sequence>
<gene>
    <name evidence="3" type="ORF">Asi03nite_70460</name>
</gene>
<name>A0A919NE40_9ACTN</name>
<accession>A0A919NE40</accession>
<dbReference type="GO" id="GO:0016491">
    <property type="term" value="F:oxidoreductase activity"/>
    <property type="evidence" value="ECO:0007669"/>
    <property type="project" value="InterPro"/>
</dbReference>
<dbReference type="InterPro" id="IPR046366">
    <property type="entry name" value="MPAB"/>
</dbReference>
<keyword evidence="4" id="KW-1185">Reference proteome</keyword>
<evidence type="ECO:0000313" key="4">
    <source>
        <dbReference type="Proteomes" id="UP000629619"/>
    </source>
</evidence>